<evidence type="ECO:0000313" key="2">
    <source>
        <dbReference type="EMBL" id="KTT72642.1"/>
    </source>
</evidence>
<dbReference type="PATRIC" id="fig|869719.3.peg.1399"/>
<comment type="caution">
    <text evidence="2">The sequence shown here is derived from an EMBL/GenBank/DDBJ whole genome shotgun (WGS) entry which is preliminary data.</text>
</comment>
<evidence type="ECO:0000313" key="3">
    <source>
        <dbReference type="Proteomes" id="UP000074310"/>
    </source>
</evidence>
<keyword evidence="1" id="KW-0812">Transmembrane</keyword>
<dbReference type="EMBL" id="LDTB01000025">
    <property type="protein sequence ID" value="KTT72642.1"/>
    <property type="molecule type" value="Genomic_DNA"/>
</dbReference>
<proteinExistence type="predicted"/>
<name>A0A147I3L3_9SPHN</name>
<keyword evidence="1" id="KW-0472">Membrane</keyword>
<dbReference type="Proteomes" id="UP000074310">
    <property type="component" value="Unassembled WGS sequence"/>
</dbReference>
<reference evidence="2 3" key="1">
    <citation type="journal article" date="2016" name="Front. Microbiol.">
        <title>Genomic Resource of Rice Seed Associated Bacteria.</title>
        <authorList>
            <person name="Midha S."/>
            <person name="Bansal K."/>
            <person name="Sharma S."/>
            <person name="Kumar N."/>
            <person name="Patil P.P."/>
            <person name="Chaudhry V."/>
            <person name="Patil P.B."/>
        </authorList>
    </citation>
    <scope>NUCLEOTIDE SEQUENCE [LARGE SCALE GENOMIC DNA]</scope>
    <source>
        <strain evidence="2 3">NS334</strain>
    </source>
</reference>
<protein>
    <submittedName>
        <fullName evidence="2">Uncharacterized protein</fullName>
    </submittedName>
</protein>
<sequence length="105" mass="11377">MSGVQKDLSMKLQRDLAEVLQRNLQLFQIALDPADMGAMLLEASLMIVASSAATMANLVAQRSTEADAIRIFNHMYDGTLSQLSDAKAVALARTLAELRARERGG</sequence>
<feature type="transmembrane region" description="Helical" evidence="1">
    <location>
        <begin position="36"/>
        <end position="60"/>
    </location>
</feature>
<dbReference type="RefSeq" id="WP_058755563.1">
    <property type="nucleotide sequence ID" value="NZ_LDTB01000025.1"/>
</dbReference>
<keyword evidence="1" id="KW-1133">Transmembrane helix</keyword>
<gene>
    <name evidence="2" type="ORF">NS334_08600</name>
</gene>
<evidence type="ECO:0000256" key="1">
    <source>
        <dbReference type="SAM" id="Phobius"/>
    </source>
</evidence>
<keyword evidence="3" id="KW-1185">Reference proteome</keyword>
<organism evidence="2 3">
    <name type="scientific">Sphingomonas endophytica</name>
    <dbReference type="NCBI Taxonomy" id="869719"/>
    <lineage>
        <taxon>Bacteria</taxon>
        <taxon>Pseudomonadati</taxon>
        <taxon>Pseudomonadota</taxon>
        <taxon>Alphaproteobacteria</taxon>
        <taxon>Sphingomonadales</taxon>
        <taxon>Sphingomonadaceae</taxon>
        <taxon>Sphingomonas</taxon>
    </lineage>
</organism>
<accession>A0A147I3L3</accession>
<dbReference type="AlphaFoldDB" id="A0A147I3L3"/>